<accession>A0A812K5Q9</accession>
<dbReference type="AlphaFoldDB" id="A0A812K5Q9"/>
<keyword evidence="1" id="KW-0596">Phosphopantetheine</keyword>
<dbReference type="InterPro" id="IPR050091">
    <property type="entry name" value="PKS_NRPS_Biosynth_Enz"/>
</dbReference>
<proteinExistence type="inferred from homology"/>
<dbReference type="Gene3D" id="3.40.47.10">
    <property type="match status" value="1"/>
</dbReference>
<dbReference type="InterPro" id="IPR014031">
    <property type="entry name" value="Ketoacyl_synth_C"/>
</dbReference>
<dbReference type="GO" id="GO:0004312">
    <property type="term" value="F:fatty acid synthase activity"/>
    <property type="evidence" value="ECO:0007669"/>
    <property type="project" value="TreeGrafter"/>
</dbReference>
<feature type="domain" description="Beta-ketoacyl synthase-like N-terminal" evidence="4">
    <location>
        <begin position="158"/>
        <end position="212"/>
    </location>
</feature>
<evidence type="ECO:0000313" key="7">
    <source>
        <dbReference type="Proteomes" id="UP000649617"/>
    </source>
</evidence>
<name>A0A812K5Q9_SYMPI</name>
<evidence type="ECO:0000256" key="3">
    <source>
        <dbReference type="RuleBase" id="RU003694"/>
    </source>
</evidence>
<gene>
    <name evidence="6" type="primary">ppsD</name>
    <name evidence="6" type="ORF">SPIL2461_LOCUS2912</name>
</gene>
<dbReference type="EMBL" id="CAJNIZ010003313">
    <property type="protein sequence ID" value="CAE7221089.1"/>
    <property type="molecule type" value="Genomic_DNA"/>
</dbReference>
<dbReference type="Pfam" id="PF00109">
    <property type="entry name" value="ketoacyl-synt"/>
    <property type="match status" value="1"/>
</dbReference>
<keyword evidence="3" id="KW-0808">Transferase</keyword>
<dbReference type="InterPro" id="IPR014030">
    <property type="entry name" value="Ketoacyl_synth_N"/>
</dbReference>
<organism evidence="6 7">
    <name type="scientific">Symbiodinium pilosum</name>
    <name type="common">Dinoflagellate</name>
    <dbReference type="NCBI Taxonomy" id="2952"/>
    <lineage>
        <taxon>Eukaryota</taxon>
        <taxon>Sar</taxon>
        <taxon>Alveolata</taxon>
        <taxon>Dinophyceae</taxon>
        <taxon>Suessiales</taxon>
        <taxon>Symbiodiniaceae</taxon>
        <taxon>Symbiodinium</taxon>
    </lineage>
</organism>
<evidence type="ECO:0000259" key="4">
    <source>
        <dbReference type="Pfam" id="PF00109"/>
    </source>
</evidence>
<dbReference type="OrthoDB" id="429742at2759"/>
<dbReference type="Proteomes" id="UP000649617">
    <property type="component" value="Unassembled WGS sequence"/>
</dbReference>
<dbReference type="InterPro" id="IPR016039">
    <property type="entry name" value="Thiolase-like"/>
</dbReference>
<dbReference type="PANTHER" id="PTHR43775">
    <property type="entry name" value="FATTY ACID SYNTHASE"/>
    <property type="match status" value="1"/>
</dbReference>
<keyword evidence="7" id="KW-1185">Reference proteome</keyword>
<dbReference type="SUPFAM" id="SSF53901">
    <property type="entry name" value="Thiolase-like"/>
    <property type="match status" value="1"/>
</dbReference>
<sequence length="288" mass="31525">MRGFSGKTRTKQLQEGLAGWPAKPFGMAMKCPQDFREALQKAMSSQFLRRAAVDQVHRECGDIQQPGSSGDGRRRPRCCQKPFAEALKRLSELLPDAPAFQAALSRLGELADPDSLSYDLHCLSEYAMNQFEMDEVFGTNKDEVMYDSWVAKQDEAKRAAICGGVFLQMSPFMWPRFNAYMNPKGRCFSFDQAANGYVRGECCASAALKPYAEKVDNQLIIADGPCLGTLVGWRMTNNGRSAGLAAPSGPAEQEAIADCVKHAGISPLDVDAMESTPTTLSGVSVEWD</sequence>
<evidence type="ECO:0000259" key="5">
    <source>
        <dbReference type="Pfam" id="PF02801"/>
    </source>
</evidence>
<protein>
    <submittedName>
        <fullName evidence="6">PpsD protein</fullName>
    </submittedName>
</protein>
<evidence type="ECO:0000256" key="1">
    <source>
        <dbReference type="ARBA" id="ARBA00022450"/>
    </source>
</evidence>
<evidence type="ECO:0000256" key="2">
    <source>
        <dbReference type="ARBA" id="ARBA00022553"/>
    </source>
</evidence>
<feature type="domain" description="Beta-ketoacyl synthase C-terminal" evidence="5">
    <location>
        <begin position="228"/>
        <end position="275"/>
    </location>
</feature>
<reference evidence="6" key="1">
    <citation type="submission" date="2021-02" db="EMBL/GenBank/DDBJ databases">
        <authorList>
            <person name="Dougan E. K."/>
            <person name="Rhodes N."/>
            <person name="Thang M."/>
            <person name="Chan C."/>
        </authorList>
    </citation>
    <scope>NUCLEOTIDE SEQUENCE</scope>
</reference>
<comment type="similarity">
    <text evidence="3">Belongs to the thiolase-like superfamily. Beta-ketoacyl-ACP synthases family.</text>
</comment>
<dbReference type="PANTHER" id="PTHR43775:SF37">
    <property type="entry name" value="SI:DKEY-61P9.11"/>
    <property type="match status" value="1"/>
</dbReference>
<dbReference type="GO" id="GO:0006633">
    <property type="term" value="P:fatty acid biosynthetic process"/>
    <property type="evidence" value="ECO:0007669"/>
    <property type="project" value="TreeGrafter"/>
</dbReference>
<comment type="caution">
    <text evidence="6">The sequence shown here is derived from an EMBL/GenBank/DDBJ whole genome shotgun (WGS) entry which is preliminary data.</text>
</comment>
<dbReference type="Pfam" id="PF02801">
    <property type="entry name" value="Ketoacyl-synt_C"/>
    <property type="match status" value="1"/>
</dbReference>
<keyword evidence="2" id="KW-0597">Phosphoprotein</keyword>
<evidence type="ECO:0000313" key="6">
    <source>
        <dbReference type="EMBL" id="CAE7221089.1"/>
    </source>
</evidence>